<reference evidence="1" key="1">
    <citation type="journal article" date="2023" name="Comput. Struct. Biotechnol. J.">
        <title>Discovery of a novel marine Bacteroidetes with a rich repertoire of carbohydrate-active enzymes.</title>
        <authorList>
            <person name="Chen B."/>
            <person name="Liu G."/>
            <person name="Chen Q."/>
            <person name="Wang H."/>
            <person name="Liu L."/>
            <person name="Tang K."/>
        </authorList>
    </citation>
    <scope>NUCLEOTIDE SEQUENCE</scope>
    <source>
        <strain evidence="1">TK19036</strain>
    </source>
</reference>
<evidence type="ECO:0000313" key="1">
    <source>
        <dbReference type="EMBL" id="WKN37839.1"/>
    </source>
</evidence>
<dbReference type="AlphaFoldDB" id="A0AA49JGT2"/>
<accession>A0AA49JGT2</accession>
<reference evidence="1" key="2">
    <citation type="journal article" date="2024" name="Antonie Van Leeuwenhoek">
        <title>Roseihalotalea indica gen. nov., sp. nov., a halophilic Bacteroidetes from mesopelagic Southwest Indian Ocean with higher carbohydrate metabolic potential.</title>
        <authorList>
            <person name="Chen B."/>
            <person name="Zhang M."/>
            <person name="Lin D."/>
            <person name="Ye J."/>
            <person name="Tang K."/>
        </authorList>
    </citation>
    <scope>NUCLEOTIDE SEQUENCE</scope>
    <source>
        <strain evidence="1">TK19036</strain>
    </source>
</reference>
<proteinExistence type="predicted"/>
<sequence>MKQNNFLKQVYIALTNTLNSPELLVAFQEFGYNEKKLRDGLKRHTHIGQLIQQQQLAQHELKTATQALQEARQKLISLFQIHLDTARLAYKREAGYTDTLSLTRRRSRATADLCTQAKTFYANIPVELMEKYHVPQKELNDASKLATQVMELVALQRKAQAHVQDLTQTRKAALADLKTWMQTFLTIAKLALREQPQQLEALDIVVTS</sequence>
<protein>
    <submittedName>
        <fullName evidence="1">Uncharacterized protein</fullName>
    </submittedName>
</protein>
<organism evidence="1">
    <name type="scientific">Roseihalotalea indica</name>
    <dbReference type="NCBI Taxonomy" id="2867963"/>
    <lineage>
        <taxon>Bacteria</taxon>
        <taxon>Pseudomonadati</taxon>
        <taxon>Bacteroidota</taxon>
        <taxon>Cytophagia</taxon>
        <taxon>Cytophagales</taxon>
        <taxon>Catalimonadaceae</taxon>
        <taxon>Roseihalotalea</taxon>
    </lineage>
</organism>
<dbReference type="EMBL" id="CP120682">
    <property type="protein sequence ID" value="WKN37839.1"/>
    <property type="molecule type" value="Genomic_DNA"/>
</dbReference>
<gene>
    <name evidence="1" type="ORF">K4G66_03840</name>
</gene>
<name>A0AA49JGT2_9BACT</name>